<dbReference type="RefSeq" id="XP_045956275.1">
    <property type="nucleotide sequence ID" value="XM_046105551.1"/>
</dbReference>
<dbReference type="OrthoDB" id="190201at2759"/>
<name>A0A9P8UGP1_9PEZI</name>
<dbReference type="PANTHER" id="PTHR42886">
    <property type="entry name" value="RE40534P-RELATED"/>
    <property type="match status" value="1"/>
</dbReference>
<evidence type="ECO:0000256" key="2">
    <source>
        <dbReference type="SAM" id="SignalP"/>
    </source>
</evidence>
<feature type="chain" id="PRO_5040335311" evidence="2">
    <location>
        <begin position="18"/>
        <end position="364"/>
    </location>
</feature>
<evidence type="ECO:0000313" key="5">
    <source>
        <dbReference type="Proteomes" id="UP000758603"/>
    </source>
</evidence>
<proteinExistence type="inferred from homology"/>
<dbReference type="GeneID" id="70134442"/>
<dbReference type="Proteomes" id="UP000758603">
    <property type="component" value="Unassembled WGS sequence"/>
</dbReference>
<keyword evidence="5" id="KW-1185">Reference proteome</keyword>
<feature type="signal peptide" evidence="2">
    <location>
        <begin position="1"/>
        <end position="17"/>
    </location>
</feature>
<dbReference type="AlphaFoldDB" id="A0A9P8UGP1"/>
<organism evidence="4 5">
    <name type="scientific">Truncatella angustata</name>
    <dbReference type="NCBI Taxonomy" id="152316"/>
    <lineage>
        <taxon>Eukaryota</taxon>
        <taxon>Fungi</taxon>
        <taxon>Dikarya</taxon>
        <taxon>Ascomycota</taxon>
        <taxon>Pezizomycotina</taxon>
        <taxon>Sordariomycetes</taxon>
        <taxon>Xylariomycetidae</taxon>
        <taxon>Amphisphaeriales</taxon>
        <taxon>Sporocadaceae</taxon>
        <taxon>Truncatella</taxon>
    </lineage>
</organism>
<protein>
    <submittedName>
        <fullName evidence="4">Alpha/beta-hydrolase</fullName>
    </submittedName>
</protein>
<reference evidence="4" key="1">
    <citation type="journal article" date="2021" name="Nat. Commun.">
        <title>Genetic determinants of endophytism in the Arabidopsis root mycobiome.</title>
        <authorList>
            <person name="Mesny F."/>
            <person name="Miyauchi S."/>
            <person name="Thiergart T."/>
            <person name="Pickel B."/>
            <person name="Atanasova L."/>
            <person name="Karlsson M."/>
            <person name="Huettel B."/>
            <person name="Barry K.W."/>
            <person name="Haridas S."/>
            <person name="Chen C."/>
            <person name="Bauer D."/>
            <person name="Andreopoulos W."/>
            <person name="Pangilinan J."/>
            <person name="LaButti K."/>
            <person name="Riley R."/>
            <person name="Lipzen A."/>
            <person name="Clum A."/>
            <person name="Drula E."/>
            <person name="Henrissat B."/>
            <person name="Kohler A."/>
            <person name="Grigoriev I.V."/>
            <person name="Martin F.M."/>
            <person name="Hacquard S."/>
        </authorList>
    </citation>
    <scope>NUCLEOTIDE SEQUENCE</scope>
    <source>
        <strain evidence="4">MPI-SDFR-AT-0073</strain>
    </source>
</reference>
<dbReference type="PANTHER" id="PTHR42886:SF29">
    <property type="entry name" value="PUMMELIG, ISOFORM A"/>
    <property type="match status" value="1"/>
</dbReference>
<gene>
    <name evidence="4" type="ORF">BKA67DRAFT_626533</name>
</gene>
<evidence type="ECO:0000313" key="4">
    <source>
        <dbReference type="EMBL" id="KAH6651997.1"/>
    </source>
</evidence>
<keyword evidence="2" id="KW-0732">Signal</keyword>
<sequence>MYSRLSVFGCVAGGALALASPVIKHICAEIQIPVSVSVPRFIINTTVNDNWDAVDLTFNLTRQDPPTLIAGSTPVPVNSTYNIGATLCGNGGPTLVLTHGIVESKGYWRPNLDNASQYSLVDAAIAAGYSVLSYDRIGVGSSSKVDPYADAQFQVEIAVLNSLVNYARTTGNASKVALVGHSYGSYISAASASEAGVDVDAVILTGFSGGFDYFAPFLAGAGFRVARTRDPKRWGALGSAYLTVSDLYAATYGYFAGAFEHRVAEWSYAVDGEPFAVGELLSLLAVPVYYGNITAPVFLLQGRYDLSACGGNCVGALDEVTAKFTSARGVKIVDDLPAGHNLNLHTIAPKAFGLIFEFLQEYGI</sequence>
<comment type="similarity">
    <text evidence="1">Belongs to the peptidase S33 family. ABHD4/ABHD5 subfamily.</text>
</comment>
<accession>A0A9P8UGP1</accession>
<evidence type="ECO:0000259" key="3">
    <source>
        <dbReference type="Pfam" id="PF12697"/>
    </source>
</evidence>
<dbReference type="EMBL" id="JAGPXC010000006">
    <property type="protein sequence ID" value="KAH6651997.1"/>
    <property type="molecule type" value="Genomic_DNA"/>
</dbReference>
<dbReference type="SUPFAM" id="SSF53474">
    <property type="entry name" value="alpha/beta-Hydrolases"/>
    <property type="match status" value="1"/>
</dbReference>
<dbReference type="Pfam" id="PF12697">
    <property type="entry name" value="Abhydrolase_6"/>
    <property type="match status" value="1"/>
</dbReference>
<comment type="caution">
    <text evidence="4">The sequence shown here is derived from an EMBL/GenBank/DDBJ whole genome shotgun (WGS) entry which is preliminary data.</text>
</comment>
<feature type="domain" description="AB hydrolase-1" evidence="3">
    <location>
        <begin position="95"/>
        <end position="344"/>
    </location>
</feature>
<evidence type="ECO:0000256" key="1">
    <source>
        <dbReference type="ARBA" id="ARBA00038097"/>
    </source>
</evidence>
<dbReference type="InterPro" id="IPR000073">
    <property type="entry name" value="AB_hydrolase_1"/>
</dbReference>
<dbReference type="InterPro" id="IPR029058">
    <property type="entry name" value="AB_hydrolase_fold"/>
</dbReference>
<dbReference type="Gene3D" id="3.40.50.1820">
    <property type="entry name" value="alpha/beta hydrolase"/>
    <property type="match status" value="1"/>
</dbReference>